<evidence type="ECO:0000259" key="5">
    <source>
        <dbReference type="PROSITE" id="PS50843"/>
    </source>
</evidence>
<sequence length="221" mass="23587">MATFYGPPNGDGSENGACGYGNKVGLPPFNSMISAGNHVIFASGKGCGSCYQMKCTGNPACSDNPITVFITDYCPECVHYFDLSGKAFGSMAISGQADKLRIAGKVPVQYSRVACNYPGVSIAFSVDSGSNQNYFATVIEYEDGDGDLKTVELKEALNSANWESMQQSWGAVWKINKGAPLRAPFSIRLTTIESGKVFVANNVIPAGWKPGQIYRAVGNFN</sequence>
<dbReference type="EMBL" id="ASHM01031744">
    <property type="protein sequence ID" value="PNX77079.1"/>
    <property type="molecule type" value="Genomic_DNA"/>
</dbReference>
<reference evidence="6 7" key="1">
    <citation type="journal article" date="2014" name="Am. J. Bot.">
        <title>Genome assembly and annotation for red clover (Trifolium pratense; Fabaceae).</title>
        <authorList>
            <person name="Istvanek J."/>
            <person name="Jaros M."/>
            <person name="Krenek A."/>
            <person name="Repkova J."/>
        </authorList>
    </citation>
    <scope>NUCLEOTIDE SEQUENCE [LARGE SCALE GENOMIC DNA]</scope>
    <source>
        <strain evidence="7">cv. Tatra</strain>
        <tissue evidence="6">Young leaves</tissue>
    </source>
</reference>
<dbReference type="STRING" id="57577.A0A2K3LEV9"/>
<dbReference type="InterPro" id="IPR007112">
    <property type="entry name" value="Expansin/allergen_DPBB_dom"/>
</dbReference>
<gene>
    <name evidence="6" type="ORF">L195_g033040</name>
</gene>
<dbReference type="InterPro" id="IPR007118">
    <property type="entry name" value="Expan_Lol_pI"/>
</dbReference>
<dbReference type="InterPro" id="IPR036908">
    <property type="entry name" value="RlpA-like_sf"/>
</dbReference>
<dbReference type="PROSITE" id="PS50843">
    <property type="entry name" value="EXPANSIN_CBD"/>
    <property type="match status" value="1"/>
</dbReference>
<evidence type="ECO:0000256" key="3">
    <source>
        <dbReference type="RuleBase" id="RU003460"/>
    </source>
</evidence>
<evidence type="ECO:0000256" key="1">
    <source>
        <dbReference type="ARBA" id="ARBA00004613"/>
    </source>
</evidence>
<dbReference type="PROSITE" id="PS50842">
    <property type="entry name" value="EXPANSIN_EG45"/>
    <property type="match status" value="1"/>
</dbReference>
<dbReference type="InterPro" id="IPR007117">
    <property type="entry name" value="Expansin_CBD"/>
</dbReference>
<dbReference type="PANTHER" id="PTHR31692">
    <property type="entry name" value="EXPANSIN-B3"/>
    <property type="match status" value="1"/>
</dbReference>
<dbReference type="PANTHER" id="PTHR31692:SF129">
    <property type="entry name" value="EXPANSIN-LIKE PROTEIN B1"/>
    <property type="match status" value="1"/>
</dbReference>
<dbReference type="GO" id="GO:0009653">
    <property type="term" value="P:anatomical structure morphogenesis"/>
    <property type="evidence" value="ECO:0007669"/>
    <property type="project" value="UniProtKB-ARBA"/>
</dbReference>
<comment type="similarity">
    <text evidence="3">Belongs to the expansin family.</text>
</comment>
<reference evidence="6 7" key="2">
    <citation type="journal article" date="2017" name="Front. Plant Sci.">
        <title>Gene Classification and Mining of Molecular Markers Useful in Red Clover (Trifolium pratense) Breeding.</title>
        <authorList>
            <person name="Istvanek J."/>
            <person name="Dluhosova J."/>
            <person name="Dluhos P."/>
            <person name="Patkova L."/>
            <person name="Nedelnik J."/>
            <person name="Repkova J."/>
        </authorList>
    </citation>
    <scope>NUCLEOTIDE SEQUENCE [LARGE SCALE GENOMIC DNA]</scope>
    <source>
        <strain evidence="7">cv. Tatra</strain>
        <tissue evidence="6">Young leaves</tissue>
    </source>
</reference>
<dbReference type="SUPFAM" id="SSF49590">
    <property type="entry name" value="PHL pollen allergen"/>
    <property type="match status" value="1"/>
</dbReference>
<dbReference type="Proteomes" id="UP000236291">
    <property type="component" value="Unassembled WGS sequence"/>
</dbReference>
<evidence type="ECO:0000313" key="7">
    <source>
        <dbReference type="Proteomes" id="UP000236291"/>
    </source>
</evidence>
<dbReference type="InterPro" id="IPR036749">
    <property type="entry name" value="Expansin_CBD_sf"/>
</dbReference>
<evidence type="ECO:0000256" key="2">
    <source>
        <dbReference type="ARBA" id="ARBA00022525"/>
    </source>
</evidence>
<dbReference type="PRINTS" id="PR01225">
    <property type="entry name" value="EXPANSNFAMLY"/>
</dbReference>
<keyword evidence="2" id="KW-0964">Secreted</keyword>
<dbReference type="PRINTS" id="PR00829">
    <property type="entry name" value="LOLP1ALLERGN"/>
</dbReference>
<evidence type="ECO:0000313" key="6">
    <source>
        <dbReference type="EMBL" id="PNX77079.1"/>
    </source>
</evidence>
<dbReference type="Pfam" id="PF01357">
    <property type="entry name" value="Expansin_C"/>
    <property type="match status" value="1"/>
</dbReference>
<name>A0A2K3LEV9_TRIPR</name>
<organism evidence="6 7">
    <name type="scientific">Trifolium pratense</name>
    <name type="common">Red clover</name>
    <dbReference type="NCBI Taxonomy" id="57577"/>
    <lineage>
        <taxon>Eukaryota</taxon>
        <taxon>Viridiplantae</taxon>
        <taxon>Streptophyta</taxon>
        <taxon>Embryophyta</taxon>
        <taxon>Tracheophyta</taxon>
        <taxon>Spermatophyta</taxon>
        <taxon>Magnoliopsida</taxon>
        <taxon>eudicotyledons</taxon>
        <taxon>Gunneridae</taxon>
        <taxon>Pentapetalae</taxon>
        <taxon>rosids</taxon>
        <taxon>fabids</taxon>
        <taxon>Fabales</taxon>
        <taxon>Fabaceae</taxon>
        <taxon>Papilionoideae</taxon>
        <taxon>50 kb inversion clade</taxon>
        <taxon>NPAAA clade</taxon>
        <taxon>Hologalegina</taxon>
        <taxon>IRL clade</taxon>
        <taxon>Trifolieae</taxon>
        <taxon>Trifolium</taxon>
    </lineage>
</organism>
<feature type="domain" description="Expansin-like EG45" evidence="4">
    <location>
        <begin position="15"/>
        <end position="120"/>
    </location>
</feature>
<dbReference type="Gene3D" id="2.40.40.10">
    <property type="entry name" value="RlpA-like domain"/>
    <property type="match status" value="1"/>
</dbReference>
<dbReference type="GO" id="GO:0005576">
    <property type="term" value="C:extracellular region"/>
    <property type="evidence" value="ECO:0007669"/>
    <property type="project" value="UniProtKB-SubCell"/>
</dbReference>
<dbReference type="InterPro" id="IPR009009">
    <property type="entry name" value="RlpA-like_DPBB"/>
</dbReference>
<evidence type="ECO:0000259" key="4">
    <source>
        <dbReference type="PROSITE" id="PS50842"/>
    </source>
</evidence>
<dbReference type="SMART" id="SM00837">
    <property type="entry name" value="DPBB_1"/>
    <property type="match status" value="1"/>
</dbReference>
<feature type="domain" description="Expansin-like CBD" evidence="5">
    <location>
        <begin position="133"/>
        <end position="216"/>
    </location>
</feature>
<dbReference type="CDD" id="cd22275">
    <property type="entry name" value="DPBB_EXPB_N"/>
    <property type="match status" value="1"/>
</dbReference>
<dbReference type="Gene3D" id="2.60.40.760">
    <property type="entry name" value="Expansin, cellulose-binding-like domain"/>
    <property type="match status" value="1"/>
</dbReference>
<comment type="caution">
    <text evidence="6">The sequence shown here is derived from an EMBL/GenBank/DDBJ whole genome shotgun (WGS) entry which is preliminary data.</text>
</comment>
<comment type="subcellular location">
    <subcellularLocation>
        <location evidence="1">Secreted</location>
    </subcellularLocation>
</comment>
<dbReference type="SUPFAM" id="SSF50685">
    <property type="entry name" value="Barwin-like endoglucanases"/>
    <property type="match status" value="1"/>
</dbReference>
<dbReference type="InterPro" id="IPR005795">
    <property type="entry name" value="LolPI"/>
</dbReference>
<dbReference type="Pfam" id="PF03330">
    <property type="entry name" value="DPBB_1"/>
    <property type="match status" value="1"/>
</dbReference>
<proteinExistence type="inferred from homology"/>
<dbReference type="AlphaFoldDB" id="A0A2K3LEV9"/>
<accession>A0A2K3LEV9</accession>
<protein>
    <submittedName>
        <fullName evidence="6">Expansin-b2-like protein</fullName>
    </submittedName>
</protein>